<dbReference type="Proteomes" id="UP000617531">
    <property type="component" value="Unassembled WGS sequence"/>
</dbReference>
<gene>
    <name evidence="2" type="ORF">GCM10011600_20790</name>
</gene>
<feature type="region of interest" description="Disordered" evidence="1">
    <location>
        <begin position="160"/>
        <end position="184"/>
    </location>
</feature>
<evidence type="ECO:0000313" key="3">
    <source>
        <dbReference type="Proteomes" id="UP000617531"/>
    </source>
</evidence>
<name>A0A8J3M554_9MICO</name>
<protein>
    <recommendedName>
        <fullName evidence="4">DNA modification methylase</fullName>
    </recommendedName>
</protein>
<evidence type="ECO:0000256" key="1">
    <source>
        <dbReference type="SAM" id="MobiDB-lite"/>
    </source>
</evidence>
<accession>A0A8J3M554</accession>
<comment type="caution">
    <text evidence="2">The sequence shown here is derived from an EMBL/GenBank/DDBJ whole genome shotgun (WGS) entry which is preliminary data.</text>
</comment>
<organism evidence="2 3">
    <name type="scientific">Pseudolysinimonas yzui</name>
    <dbReference type="NCBI Taxonomy" id="2708254"/>
    <lineage>
        <taxon>Bacteria</taxon>
        <taxon>Bacillati</taxon>
        <taxon>Actinomycetota</taxon>
        <taxon>Actinomycetes</taxon>
        <taxon>Micrococcales</taxon>
        <taxon>Microbacteriaceae</taxon>
        <taxon>Pseudolysinimonas</taxon>
    </lineage>
</organism>
<reference evidence="2" key="1">
    <citation type="journal article" date="2014" name="Int. J. Syst. Evol. Microbiol.">
        <title>Complete genome sequence of Corynebacterium casei LMG S-19264T (=DSM 44701T), isolated from a smear-ripened cheese.</title>
        <authorList>
            <consortium name="US DOE Joint Genome Institute (JGI-PGF)"/>
            <person name="Walter F."/>
            <person name="Albersmeier A."/>
            <person name="Kalinowski J."/>
            <person name="Ruckert C."/>
        </authorList>
    </citation>
    <scope>NUCLEOTIDE SEQUENCE</scope>
    <source>
        <strain evidence="2">CGMCC 1.16548</strain>
    </source>
</reference>
<dbReference type="AlphaFoldDB" id="A0A8J3M554"/>
<dbReference type="PROSITE" id="PS51257">
    <property type="entry name" value="PROKAR_LIPOPROTEIN"/>
    <property type="match status" value="1"/>
</dbReference>
<reference evidence="2" key="2">
    <citation type="submission" date="2020-09" db="EMBL/GenBank/DDBJ databases">
        <authorList>
            <person name="Sun Q."/>
            <person name="Zhou Y."/>
        </authorList>
    </citation>
    <scope>NUCLEOTIDE SEQUENCE</scope>
    <source>
        <strain evidence="2">CGMCC 1.16548</strain>
    </source>
</reference>
<evidence type="ECO:0008006" key="4">
    <source>
        <dbReference type="Google" id="ProtNLM"/>
    </source>
</evidence>
<proteinExistence type="predicted"/>
<keyword evidence="3" id="KW-1185">Reference proteome</keyword>
<dbReference type="EMBL" id="BNAI01000004">
    <property type="protein sequence ID" value="GHF19754.1"/>
    <property type="molecule type" value="Genomic_DNA"/>
</dbReference>
<sequence>MKIETGRVAVRVRTGASIATAIALVVGLSACSFAFPQTQKPYDASDGVSVTVGDVKVLNAIVFTEDGEDGNFSATAANSGDSDIDLTLQYVSGGEKVNVELEVPAGETVRFGSEGDQVFLPGIDTNAGSLLTIYVQYGDRPGKQIDVPVLDVALGEYDGLLPTPTPTPTPTVTATPEPTPSPTP</sequence>
<evidence type="ECO:0000313" key="2">
    <source>
        <dbReference type="EMBL" id="GHF19754.1"/>
    </source>
</evidence>